<dbReference type="AlphaFoldDB" id="A0A656AL76"/>
<dbReference type="EMBL" id="CWQY01000001">
    <property type="protein sequence ID" value="CSB91951.1"/>
    <property type="molecule type" value="Genomic_DNA"/>
</dbReference>
<evidence type="ECO:0000313" key="1">
    <source>
        <dbReference type="EMBL" id="CSB91951.1"/>
    </source>
</evidence>
<protein>
    <submittedName>
        <fullName evidence="1">Uncharacterized protein</fullName>
    </submittedName>
</protein>
<reference evidence="1 2" key="1">
    <citation type="submission" date="2015-07" db="EMBL/GenBank/DDBJ databases">
        <authorList>
            <consortium name="Pathogen Informatics"/>
        </authorList>
    </citation>
    <scope>NUCLEOTIDE SEQUENCE [LARGE SCALE GENOMIC DNA]</scope>
    <source>
        <strain evidence="1 2">A316</strain>
    </source>
</reference>
<proteinExistence type="predicted"/>
<organism evidence="1 2">
    <name type="scientific">Vibrio cholerae</name>
    <dbReference type="NCBI Taxonomy" id="666"/>
    <lineage>
        <taxon>Bacteria</taxon>
        <taxon>Pseudomonadati</taxon>
        <taxon>Pseudomonadota</taxon>
        <taxon>Gammaproteobacteria</taxon>
        <taxon>Vibrionales</taxon>
        <taxon>Vibrionaceae</taxon>
        <taxon>Vibrio</taxon>
    </lineage>
</organism>
<accession>A0A656AL76</accession>
<gene>
    <name evidence="1" type="ORF">ERS013200_00029</name>
</gene>
<sequence length="72" mass="8424">MFHVFWDLIFNLVRCSAFNGRILKAAHAIELCFFQPIEQDLEILFSFAREAHDKGGADHQFWADFTPFFDAL</sequence>
<evidence type="ECO:0000313" key="2">
    <source>
        <dbReference type="Proteomes" id="UP000041770"/>
    </source>
</evidence>
<dbReference type="Proteomes" id="UP000041770">
    <property type="component" value="Unassembled WGS sequence"/>
</dbReference>
<name>A0A656AL76_VIBCL</name>